<proteinExistence type="predicted"/>
<evidence type="ECO:0000313" key="2">
    <source>
        <dbReference type="EMBL" id="OXB15950.1"/>
    </source>
</evidence>
<dbReference type="AlphaFoldDB" id="A0A1S1J181"/>
<gene>
    <name evidence="2" type="ORF">B0A71_19900</name>
    <name evidence="1" type="ORF">BHE19_11415</name>
</gene>
<dbReference type="Proteomes" id="UP000180252">
    <property type="component" value="Unassembled WGS sequence"/>
</dbReference>
<evidence type="ECO:0000313" key="1">
    <source>
        <dbReference type="EMBL" id="OHT44332.1"/>
    </source>
</evidence>
<reference evidence="3" key="2">
    <citation type="submission" date="2016-09" db="EMBL/GenBank/DDBJ databases">
        <authorList>
            <person name="Chen S."/>
            <person name="Walker E."/>
        </authorList>
    </citation>
    <scope>NUCLEOTIDE SEQUENCE [LARGE SCALE GENOMIC DNA]</scope>
    <source>
        <strain evidence="3">MSU</strain>
    </source>
</reference>
<protein>
    <submittedName>
        <fullName evidence="1">Uncharacterized protein</fullName>
    </submittedName>
</protein>
<dbReference type="Proteomes" id="UP000198319">
    <property type="component" value="Unassembled WGS sequence"/>
</dbReference>
<accession>A0A1S1J181</accession>
<evidence type="ECO:0000313" key="4">
    <source>
        <dbReference type="Proteomes" id="UP000198319"/>
    </source>
</evidence>
<dbReference type="EMBL" id="MUHG01000030">
    <property type="protein sequence ID" value="OXB15950.1"/>
    <property type="molecule type" value="Genomic_DNA"/>
</dbReference>
<comment type="caution">
    <text evidence="1">The sequence shown here is derived from an EMBL/GenBank/DDBJ whole genome shotgun (WGS) entry which is preliminary data.</text>
</comment>
<organism evidence="1 3">
    <name type="scientific">Flavobacterium tructae</name>
    <dbReference type="NCBI Taxonomy" id="1114873"/>
    <lineage>
        <taxon>Bacteria</taxon>
        <taxon>Pseudomonadati</taxon>
        <taxon>Bacteroidota</taxon>
        <taxon>Flavobacteriia</taxon>
        <taxon>Flavobacteriales</taxon>
        <taxon>Flavobacteriaceae</taxon>
        <taxon>Flavobacterium</taxon>
    </lineage>
</organism>
<reference evidence="1" key="1">
    <citation type="submission" date="2016-09" db="EMBL/GenBank/DDBJ databases">
        <authorList>
            <person name="Capua I."/>
            <person name="De Benedictis P."/>
            <person name="Joannis T."/>
            <person name="Lombin L.H."/>
            <person name="Cattoli G."/>
        </authorList>
    </citation>
    <scope>NUCLEOTIDE SEQUENCE [LARGE SCALE GENOMIC DNA]</scope>
    <source>
        <strain evidence="1">MSU</strain>
    </source>
</reference>
<keyword evidence="4" id="KW-1185">Reference proteome</keyword>
<name>A0A1S1J181_9FLAO</name>
<reference evidence="2 4" key="3">
    <citation type="submission" date="2016-11" db="EMBL/GenBank/DDBJ databases">
        <title>Whole genomes of Flavobacteriaceae.</title>
        <authorList>
            <person name="Stine C."/>
            <person name="Li C."/>
            <person name="Tadesse D."/>
        </authorList>
    </citation>
    <scope>NUCLEOTIDE SEQUENCE [LARGE SCALE GENOMIC DNA]</scope>
    <source>
        <strain evidence="2 4">ATCC BAA-2541</strain>
    </source>
</reference>
<sequence>MVFLGEFRYMKWFCCFNIIQIFYLEQIKIIYFWQKKHKKNEGMLLDSFVITSSHILMRNA</sequence>
<dbReference type="EMBL" id="MIKE01000024">
    <property type="protein sequence ID" value="OHT44332.1"/>
    <property type="molecule type" value="Genomic_DNA"/>
</dbReference>
<evidence type="ECO:0000313" key="3">
    <source>
        <dbReference type="Proteomes" id="UP000180252"/>
    </source>
</evidence>